<feature type="region of interest" description="Disordered" evidence="5">
    <location>
        <begin position="1440"/>
        <end position="1462"/>
    </location>
</feature>
<feature type="compositionally biased region" description="Basic and acidic residues" evidence="5">
    <location>
        <begin position="1442"/>
        <end position="1457"/>
    </location>
</feature>
<feature type="non-terminal residue" evidence="9">
    <location>
        <position position="2397"/>
    </location>
</feature>
<evidence type="ECO:0000256" key="4">
    <source>
        <dbReference type="PROSITE-ProRule" id="PRU00508"/>
    </source>
</evidence>
<feature type="region of interest" description="Disordered" evidence="5">
    <location>
        <begin position="1149"/>
        <end position="1170"/>
    </location>
</feature>
<dbReference type="GO" id="GO:0000209">
    <property type="term" value="P:protein polyubiquitination"/>
    <property type="evidence" value="ECO:0007669"/>
    <property type="project" value="TreeGrafter"/>
</dbReference>
<feature type="compositionally biased region" description="Polar residues" evidence="5">
    <location>
        <begin position="1903"/>
        <end position="1915"/>
    </location>
</feature>
<evidence type="ECO:0000256" key="2">
    <source>
        <dbReference type="ARBA" id="ARBA00022771"/>
    </source>
</evidence>
<feature type="zinc finger region" description="UBR-type" evidence="4">
    <location>
        <begin position="1496"/>
        <end position="1564"/>
    </location>
</feature>
<keyword evidence="2" id="KW-0863">Zinc-finger</keyword>
<evidence type="ECO:0000313" key="8">
    <source>
        <dbReference type="Proteomes" id="UP000079169"/>
    </source>
</evidence>
<keyword evidence="8" id="KW-1185">Reference proteome</keyword>
<accession>A0A3Q0J8D6</accession>
<feature type="domain" description="UBR-type" evidence="7">
    <location>
        <begin position="1496"/>
        <end position="1564"/>
    </location>
</feature>
<dbReference type="KEGG" id="dci:103514467"/>
<evidence type="ECO:0000256" key="3">
    <source>
        <dbReference type="ARBA" id="ARBA00022833"/>
    </source>
</evidence>
<feature type="compositionally biased region" description="Low complexity" evidence="5">
    <location>
        <begin position="1732"/>
        <end position="1746"/>
    </location>
</feature>
<evidence type="ECO:0000259" key="6">
    <source>
        <dbReference type="PROSITE" id="PS50030"/>
    </source>
</evidence>
<dbReference type="GO" id="GO:0008270">
    <property type="term" value="F:zinc ion binding"/>
    <property type="evidence" value="ECO:0007669"/>
    <property type="project" value="UniProtKB-KW"/>
</dbReference>
<feature type="region of interest" description="Disordered" evidence="5">
    <location>
        <begin position="2080"/>
        <end position="2127"/>
    </location>
</feature>
<dbReference type="GO" id="GO:0043130">
    <property type="term" value="F:ubiquitin binding"/>
    <property type="evidence" value="ECO:0007669"/>
    <property type="project" value="InterPro"/>
</dbReference>
<feature type="region of interest" description="Disordered" evidence="5">
    <location>
        <begin position="1903"/>
        <end position="1937"/>
    </location>
</feature>
<feature type="compositionally biased region" description="Acidic residues" evidence="5">
    <location>
        <begin position="2109"/>
        <end position="2120"/>
    </location>
</feature>
<dbReference type="Gene3D" id="1.10.8.10">
    <property type="entry name" value="DNA helicase RuvA subunit, C-terminal domain"/>
    <property type="match status" value="1"/>
</dbReference>
<feature type="region of interest" description="Disordered" evidence="5">
    <location>
        <begin position="82"/>
        <end position="131"/>
    </location>
</feature>
<gene>
    <name evidence="9" type="primary">LOC103514467</name>
</gene>
<feature type="region of interest" description="Disordered" evidence="5">
    <location>
        <begin position="431"/>
        <end position="450"/>
    </location>
</feature>
<name>A0A3Q0J8D6_DIACI</name>
<dbReference type="CDD" id="cd14423">
    <property type="entry name" value="CUE_UBR5"/>
    <property type="match status" value="1"/>
</dbReference>
<feature type="compositionally biased region" description="Acidic residues" evidence="5">
    <location>
        <begin position="2212"/>
        <end position="2224"/>
    </location>
</feature>
<feature type="region of interest" description="Disordered" evidence="5">
    <location>
        <begin position="881"/>
        <end position="926"/>
    </location>
</feature>
<evidence type="ECO:0000256" key="1">
    <source>
        <dbReference type="ARBA" id="ARBA00022723"/>
    </source>
</evidence>
<organism evidence="8 9">
    <name type="scientific">Diaphorina citri</name>
    <name type="common">Asian citrus psyllid</name>
    <dbReference type="NCBI Taxonomy" id="121845"/>
    <lineage>
        <taxon>Eukaryota</taxon>
        <taxon>Metazoa</taxon>
        <taxon>Ecdysozoa</taxon>
        <taxon>Arthropoda</taxon>
        <taxon>Hexapoda</taxon>
        <taxon>Insecta</taxon>
        <taxon>Pterygota</taxon>
        <taxon>Neoptera</taxon>
        <taxon>Paraneoptera</taxon>
        <taxon>Hemiptera</taxon>
        <taxon>Sternorrhyncha</taxon>
        <taxon>Psylloidea</taxon>
        <taxon>Psyllidae</taxon>
        <taxon>Diaphorininae</taxon>
        <taxon>Diaphorina</taxon>
    </lineage>
</organism>
<feature type="compositionally biased region" description="Acidic residues" evidence="5">
    <location>
        <begin position="2012"/>
        <end position="2028"/>
    </location>
</feature>
<dbReference type="GO" id="GO:0034450">
    <property type="term" value="F:ubiquitin-ubiquitin ligase activity"/>
    <property type="evidence" value="ECO:0007669"/>
    <property type="project" value="TreeGrafter"/>
</dbReference>
<dbReference type="RefSeq" id="XP_026683228.1">
    <property type="nucleotide sequence ID" value="XM_026827427.1"/>
</dbReference>
<feature type="domain" description="UBA" evidence="6">
    <location>
        <begin position="177"/>
        <end position="219"/>
    </location>
</feature>
<keyword evidence="1" id="KW-0479">Metal-binding</keyword>
<feature type="region of interest" description="Disordered" evidence="5">
    <location>
        <begin position="2207"/>
        <end position="2251"/>
    </location>
</feature>
<dbReference type="PROSITE" id="PS51157">
    <property type="entry name" value="ZF_UBR"/>
    <property type="match status" value="1"/>
</dbReference>
<dbReference type="SMART" id="SM00396">
    <property type="entry name" value="ZnF_UBR1"/>
    <property type="match status" value="1"/>
</dbReference>
<feature type="region of interest" description="Disordered" evidence="5">
    <location>
        <begin position="1990"/>
        <end position="2068"/>
    </location>
</feature>
<feature type="compositionally biased region" description="Polar residues" evidence="5">
    <location>
        <begin position="1161"/>
        <end position="1170"/>
    </location>
</feature>
<feature type="compositionally biased region" description="Low complexity" evidence="5">
    <location>
        <begin position="276"/>
        <end position="298"/>
    </location>
</feature>
<feature type="compositionally biased region" description="Low complexity" evidence="5">
    <location>
        <begin position="1990"/>
        <end position="2001"/>
    </location>
</feature>
<feature type="compositionally biased region" description="Polar residues" evidence="5">
    <location>
        <begin position="2241"/>
        <end position="2251"/>
    </location>
</feature>
<dbReference type="InterPro" id="IPR015940">
    <property type="entry name" value="UBA"/>
</dbReference>
<feature type="region of interest" description="Disordered" evidence="5">
    <location>
        <begin position="1586"/>
        <end position="1654"/>
    </location>
</feature>
<dbReference type="Proteomes" id="UP000079169">
    <property type="component" value="Unplaced"/>
</dbReference>
<dbReference type="GO" id="GO:0005634">
    <property type="term" value="C:nucleus"/>
    <property type="evidence" value="ECO:0007669"/>
    <property type="project" value="TreeGrafter"/>
</dbReference>
<reference evidence="9" key="1">
    <citation type="submission" date="2025-08" db="UniProtKB">
        <authorList>
            <consortium name="RefSeq"/>
        </authorList>
    </citation>
    <scope>IDENTIFICATION</scope>
</reference>
<dbReference type="GO" id="GO:0005737">
    <property type="term" value="C:cytoplasm"/>
    <property type="evidence" value="ECO:0007669"/>
    <property type="project" value="TreeGrafter"/>
</dbReference>
<feature type="region of interest" description="Disordered" evidence="5">
    <location>
        <begin position="1187"/>
        <end position="1232"/>
    </location>
</feature>
<feature type="region of interest" description="Disordered" evidence="5">
    <location>
        <begin position="470"/>
        <end position="495"/>
    </location>
</feature>
<dbReference type="FunFam" id="1.10.8.10:FF:000009">
    <property type="entry name" value="Putative E3 ubiquitin-protein ligase UBR5"/>
    <property type="match status" value="1"/>
</dbReference>
<dbReference type="InterPro" id="IPR024725">
    <property type="entry name" value="UBR5_UBA"/>
</dbReference>
<dbReference type="Pfam" id="PF11547">
    <property type="entry name" value="E3_UbLigase_EDD"/>
    <property type="match status" value="1"/>
</dbReference>
<proteinExistence type="predicted"/>
<feature type="region of interest" description="Disordered" evidence="5">
    <location>
        <begin position="2359"/>
        <end position="2397"/>
    </location>
</feature>
<dbReference type="GeneID" id="103514467"/>
<dbReference type="PANTHER" id="PTHR46276">
    <property type="entry name" value="E3 UBIQUITIN-PROTEIN LIGASE UBR5"/>
    <property type="match status" value="1"/>
</dbReference>
<feature type="region of interest" description="Disordered" evidence="5">
    <location>
        <begin position="276"/>
        <end position="300"/>
    </location>
</feature>
<feature type="compositionally biased region" description="Low complexity" evidence="5">
    <location>
        <begin position="525"/>
        <end position="546"/>
    </location>
</feature>
<evidence type="ECO:0000259" key="7">
    <source>
        <dbReference type="PROSITE" id="PS51157"/>
    </source>
</evidence>
<feature type="region of interest" description="Disordered" evidence="5">
    <location>
        <begin position="516"/>
        <end position="559"/>
    </location>
</feature>
<feature type="region of interest" description="Disordered" evidence="5">
    <location>
        <begin position="1730"/>
        <end position="1749"/>
    </location>
</feature>
<dbReference type="PROSITE" id="PS50030">
    <property type="entry name" value="UBA"/>
    <property type="match status" value="1"/>
</dbReference>
<feature type="compositionally biased region" description="Basic and acidic residues" evidence="5">
    <location>
        <begin position="881"/>
        <end position="895"/>
    </location>
</feature>
<dbReference type="PaxDb" id="121845-A0A3Q0J8D6"/>
<feature type="compositionally biased region" description="Gly residues" evidence="5">
    <location>
        <begin position="95"/>
        <end position="126"/>
    </location>
</feature>
<feature type="compositionally biased region" description="Basic and acidic residues" evidence="5">
    <location>
        <begin position="1220"/>
        <end position="1232"/>
    </location>
</feature>
<feature type="compositionally biased region" description="Low complexity" evidence="5">
    <location>
        <begin position="1280"/>
        <end position="1301"/>
    </location>
</feature>
<dbReference type="STRING" id="121845.A0A3Q0J8D6"/>
<sequence length="2397" mass="254309">MTSLQFIVHPIPGSEDQLNDRLKEVADRINRYGDSNAVPAALNALKVGVKQIAVGPNHFALLLDDGRVCRVAFSIISDRLDLTKTDPNKSSKSSGGAGTSSSGGGGNGPGGGGGGGSSSGGGGGSSGSRRTMSRTIARVMRTSQTPFRGAPGRTTTGVIMGSVGSSSTSRPLVPAPYVPEELVTQAQVVLQGKSRNLIIRELQRTNLDVNLAVNNLLSRDDEEGDEGDEAGDSYAPADELISLLDGGFHSDHSVIIDADAMFSEDMFGYSAALRSRNSSGAGGSTSRSSSRTPNSSGTDQVPEFINIASLHSELIALSASGQLYQWKWTEPEPYRHPDGVVHHPKTIPMGLLYERVIHLSGSGVRCSVSTESNKGYKGLLPSVKTFKTSLVKYLRGFTVSGGVPKVGQLQNAAWNLSDTCRFKILSPPAPTPLTTTNVEQHRPSSNSSANLNTISANIISLSKSGSSSANSSANITSGVAPSNSNNANSTSGGSTSRVLKVDGMYAAVKFPSIASSASPLSKETSGGPSASAGGQSGASVSGNSNATTQTTPLGKDSVGAGDEGLALLQDCRLMRKDELQVVRVNSTTRAPECFQRIPRRIALPDSVSNILTLAVDGRGMHTIVKSAGPKLAYTVFNVTTARVEQDCPFPLDTQSFLGLEPSNVCLTGLSSMHTIVKSAGPKLAYTVFNVTTARVEQDCPFPLDTQSFLGLEPSNVCLTGMDAQGQTPFMLSVTVRAYQAAKTLFNTIVKLTTKKRSRRNPPSAPVVTPPAAPDYETHVMGDPLDIPLPGEGAPPPPTTGTGTAKVNGTRYVSLIVLAFTHQTLLDKILACNYKAIVDTLYKLERDGNVDAIRAILSERCDGNRNILHACVTLCQPVSNKDPETTGDIDMKDRLGDGMNDPPSSLSEEPVPTLSWPPEAYDSASGDDDILSLSSGNKLPRHSGTDQVPEFINIASLHSELIALSASGQLYQWKWTEPEPYRHPDGVVHHPKTIPMGLLYERVIHLSGSGVRCSVSTESNKVSTRSLLNERIRMDRIEYIFGLGLGDVKQGVDQLSPAGGTSSRKGVLPFSQRKKLWEKYRTKTRKQKPSSCSEIVTGSQVSMKNCPMYQAGAIGFTVSGGVPKVGQLQNAAWNLSDTCRFKILSPPAPTPLTTTNVEQHRPSSNSSANLNTISANIIRGGSNLLAKENTDRLDMPPPPSPASSTCSDTGSTSHKRNKRVTIREDEAEKRDEEEWPLKDVIFIEDVKSLPVGRVLKVDGMYAAVKFPSIASSASPLSKETSGGPSASAGGQSGASVSGNSNATTQTTPLGKDSVGAGDEGLALLQDCRLMRKDELQKWAGPKLAHTVFHVTTARVEQDCPFPLDTQSFLGLEPSKVCLTATGDGTESVLILRDGNSALFPLARDSLDAIREPPWLDLPPVRCIATGTHALSSVHSNSLKNQVHKKDSGVHNSKDNMEADKDEMAEDKKKSIELMMRMIYPPGSNADSNPLHAICCNDTCSFTWTGAEHINQDIFECRTCGLTGSLCCCTECARVCHRGHDCKLKRTSPTAYCDCWEKCKCKALVAGNQTYRFQVLDKLITETDLVTRPNIPVDPESDDAEDLMVESESDSEGSNPDEGGERGHSSHHHHHRGVQNSGQERGPAGSDTGSSATYGKDAVSEPYERCVNAHAALSAICKSQVLAPYMIELLSVRAMMLSGASSLANPGGSSGTTSTSGPAGVRAMMLSGASSLANPGGSNGTTSSSGPGVIEDETYLKSQSGTALLDKFTHCLLVKCSNEMLNRLLGTLLREMQSPGARGAEAVLVARRFVRSVIRIFVICSVEMAPVSGKRRSGSLAAPLVKAKHVFQVLIKLGIEELCETADSLIAPVRLGVSRPTPPFTLSSSTLDVISGSEELFSVEPLASASSNGSYHRSSALRSAPRGGSNQESGVARGRGGTSHAFSLNHSTYSLSGDRHDFDGFGDNLTVFGMDVESGAGGSGVGNGVEGSASVSAEVSVAGDSSVPGGAASVPVDPESDDAEDLMVESESDSEGSNPDEGGERGHSSHHHHHRGVQSSGQERGPAGSDTDLTVFGMDVESDVDMKDRLGDGMNDPPSSLSEEPVPTLSWPPEEAYDSASGDDDILSLSSGNKLPRHSGAKTFSSSWCKPWDVRVLNSASTDLVRQVALRLRLRPGVRAPRQARPRPVARSWSWTCPSMTWNHRALRVARSTTSEAGDTDEGDTEEFVLNDEQLERRTTSSGGLGNRTNLAPQSMQWAIRNRDSTARSTGFRVSSSGSSLVFIDPSSLRRSANAASSSLSAASLEPVTMATTASCLARAFAIVIRQIADLLVIVQDYETLGPNASTTGLPLTGGISHEDTLHLQDDSSASTQLEDDESEAGDTDEGDTEEFVLNDEQLERRT</sequence>
<feature type="compositionally biased region" description="Acidic residues" evidence="5">
    <location>
        <begin position="1593"/>
        <end position="1609"/>
    </location>
</feature>
<dbReference type="InterPro" id="IPR003126">
    <property type="entry name" value="Znf_UBR"/>
</dbReference>
<keyword evidence="3" id="KW-0862">Zinc</keyword>
<dbReference type="InterPro" id="IPR047503">
    <property type="entry name" value="UBR-box_UBR5"/>
</dbReference>
<feature type="compositionally biased region" description="Acidic residues" evidence="5">
    <location>
        <begin position="2368"/>
        <end position="2388"/>
    </location>
</feature>
<dbReference type="PANTHER" id="PTHR46276:SF1">
    <property type="entry name" value="E3 UBIQUITIN-PROTEIN LIGASE UBR5"/>
    <property type="match status" value="1"/>
</dbReference>
<feature type="region of interest" description="Disordered" evidence="5">
    <location>
        <begin position="1271"/>
        <end position="1314"/>
    </location>
</feature>
<protein>
    <submittedName>
        <fullName evidence="9">E3 ubiquitin-protein ligase hyd-like</fullName>
    </submittedName>
</protein>
<evidence type="ECO:0000256" key="5">
    <source>
        <dbReference type="SAM" id="MobiDB-lite"/>
    </source>
</evidence>
<evidence type="ECO:0000313" key="9">
    <source>
        <dbReference type="RefSeq" id="XP_026683228.1"/>
    </source>
</evidence>
<dbReference type="CDD" id="cd19675">
    <property type="entry name" value="UBR-box_UBR5"/>
    <property type="match status" value="1"/>
</dbReference>
<dbReference type="GO" id="GO:0090263">
    <property type="term" value="P:positive regulation of canonical Wnt signaling pathway"/>
    <property type="evidence" value="ECO:0007669"/>
    <property type="project" value="TreeGrafter"/>
</dbReference>